<dbReference type="AlphaFoldDB" id="A0AAQ1UG21"/>
<keyword evidence="3 4" id="KW-0067">ATP-binding</keyword>
<dbReference type="InterPro" id="IPR029499">
    <property type="entry name" value="PduO-typ"/>
</dbReference>
<dbReference type="EMBL" id="UGTJ01000001">
    <property type="protein sequence ID" value="SUB79173.1"/>
    <property type="molecule type" value="Genomic_DNA"/>
</dbReference>
<keyword evidence="2 4" id="KW-0547">Nucleotide-binding</keyword>
<dbReference type="GO" id="GO:0009236">
    <property type="term" value="P:cobalamin biosynthetic process"/>
    <property type="evidence" value="ECO:0007669"/>
    <property type="project" value="UniProtKB-UniRule"/>
</dbReference>
<keyword evidence="4" id="KW-0169">Cobalamin biosynthesis</keyword>
<dbReference type="PANTHER" id="PTHR12213:SF0">
    <property type="entry name" value="CORRINOID ADENOSYLTRANSFERASE MMAB"/>
    <property type="match status" value="1"/>
</dbReference>
<dbReference type="InterPro" id="IPR036451">
    <property type="entry name" value="CblAdoTrfase-like_sf"/>
</dbReference>
<dbReference type="EC" id="2.5.1.17" evidence="4"/>
<dbReference type="RefSeq" id="WP_115153121.1">
    <property type="nucleotide sequence ID" value="NZ_DBFWLE010000008.1"/>
</dbReference>
<keyword evidence="1 4" id="KW-0808">Transferase</keyword>
<evidence type="ECO:0000256" key="1">
    <source>
        <dbReference type="ARBA" id="ARBA00022679"/>
    </source>
</evidence>
<evidence type="ECO:0000256" key="4">
    <source>
        <dbReference type="RuleBase" id="RU366026"/>
    </source>
</evidence>
<dbReference type="PANTHER" id="PTHR12213">
    <property type="entry name" value="CORRINOID ADENOSYLTRANSFERASE"/>
    <property type="match status" value="1"/>
</dbReference>
<proteinExistence type="inferred from homology"/>
<protein>
    <recommendedName>
        <fullName evidence="4">Corrinoid adenosyltransferase</fullName>
        <ecNumber evidence="4">2.5.1.17</ecNumber>
    </recommendedName>
    <alternativeName>
        <fullName evidence="4">Cob(II)alamin adenosyltransferase</fullName>
    </alternativeName>
    <alternativeName>
        <fullName evidence="4">Cob(II)yrinic acid a,c-diamide adenosyltransferase</fullName>
    </alternativeName>
    <alternativeName>
        <fullName evidence="4">Cobinamide/cobalamin adenosyltransferase</fullName>
    </alternativeName>
</protein>
<comment type="pathway">
    <text evidence="4">Cofactor biosynthesis; adenosylcobalamin biosynthesis; adenosylcobalamin from cob(II)yrinate a,c-diamide: step 2/7.</text>
</comment>
<name>A0AAQ1UG21_9BACT</name>
<reference evidence="6 7" key="1">
    <citation type="submission" date="2018-06" db="EMBL/GenBank/DDBJ databases">
        <authorList>
            <consortium name="Pathogen Informatics"/>
            <person name="Doyle S."/>
        </authorList>
    </citation>
    <scope>NUCLEOTIDE SEQUENCE [LARGE SCALE GENOMIC DNA]</scope>
    <source>
        <strain evidence="6 7">NCTC13063</strain>
    </source>
</reference>
<evidence type="ECO:0000313" key="7">
    <source>
        <dbReference type="Proteomes" id="UP000255283"/>
    </source>
</evidence>
<sequence length="166" mass="18855">MKIYTKRGDGGETSLCQGVRVPKDDIRIETNGQIDELNSLLGIITSMMEDGDEGKTFMQSIQKQLMAIMALIANTKNQETFDLAAIMTLTKKLEIFIDTTSGSTPFTFVIPGGSRMAAFLHYARSKARTCERRMWTLQREYPLNEAVMKFMNRLSDYLFMLAICDR</sequence>
<dbReference type="SUPFAM" id="SSF89028">
    <property type="entry name" value="Cobalamin adenosyltransferase-like"/>
    <property type="match status" value="1"/>
</dbReference>
<dbReference type="Pfam" id="PF01923">
    <property type="entry name" value="Cob_adeno_trans"/>
    <property type="match status" value="1"/>
</dbReference>
<comment type="caution">
    <text evidence="6">The sequence shown here is derived from an EMBL/GenBank/DDBJ whole genome shotgun (WGS) entry which is preliminary data.</text>
</comment>
<dbReference type="NCBIfam" id="TIGR00636">
    <property type="entry name" value="PduO_Nterm"/>
    <property type="match status" value="1"/>
</dbReference>
<feature type="domain" description="Cobalamin adenosyltransferase-like" evidence="5">
    <location>
        <begin position="3"/>
        <end position="163"/>
    </location>
</feature>
<accession>A0AAQ1UG21</accession>
<gene>
    <name evidence="6" type="primary">yvqK</name>
    <name evidence="6" type="ORF">NCTC13063_00430</name>
</gene>
<evidence type="ECO:0000313" key="6">
    <source>
        <dbReference type="EMBL" id="SUB79173.1"/>
    </source>
</evidence>
<evidence type="ECO:0000259" key="5">
    <source>
        <dbReference type="Pfam" id="PF01923"/>
    </source>
</evidence>
<comment type="catalytic activity">
    <reaction evidence="4">
        <text>2 cob(II)alamin + reduced [electron-transfer flavoprotein] + 2 ATP = 2 adenosylcob(III)alamin + 2 triphosphate + oxidized [electron-transfer flavoprotein] + 3 H(+)</text>
        <dbReference type="Rhea" id="RHEA:28671"/>
        <dbReference type="Rhea" id="RHEA-COMP:10685"/>
        <dbReference type="Rhea" id="RHEA-COMP:10686"/>
        <dbReference type="ChEBI" id="CHEBI:15378"/>
        <dbReference type="ChEBI" id="CHEBI:16304"/>
        <dbReference type="ChEBI" id="CHEBI:18036"/>
        <dbReference type="ChEBI" id="CHEBI:18408"/>
        <dbReference type="ChEBI" id="CHEBI:30616"/>
        <dbReference type="ChEBI" id="CHEBI:57692"/>
        <dbReference type="ChEBI" id="CHEBI:58307"/>
        <dbReference type="EC" id="2.5.1.17"/>
    </reaction>
</comment>
<dbReference type="Gene3D" id="1.20.1200.10">
    <property type="entry name" value="Cobalamin adenosyltransferase-like"/>
    <property type="match status" value="1"/>
</dbReference>
<evidence type="ECO:0000256" key="3">
    <source>
        <dbReference type="ARBA" id="ARBA00022840"/>
    </source>
</evidence>
<dbReference type="GO" id="GO:0005524">
    <property type="term" value="F:ATP binding"/>
    <property type="evidence" value="ECO:0007669"/>
    <property type="project" value="UniProtKB-UniRule"/>
</dbReference>
<dbReference type="GO" id="GO:0008817">
    <property type="term" value="F:corrinoid adenosyltransferase activity"/>
    <property type="evidence" value="ECO:0007669"/>
    <property type="project" value="UniProtKB-UniRule"/>
</dbReference>
<dbReference type="Proteomes" id="UP000255283">
    <property type="component" value="Unassembled WGS sequence"/>
</dbReference>
<dbReference type="InterPro" id="IPR016030">
    <property type="entry name" value="CblAdoTrfase-like"/>
</dbReference>
<comment type="similarity">
    <text evidence="4">Belongs to the Cob(I)alamin adenosyltransferase family.</text>
</comment>
<organism evidence="6 7">
    <name type="scientific">Segatella buccae</name>
    <dbReference type="NCBI Taxonomy" id="28126"/>
    <lineage>
        <taxon>Bacteria</taxon>
        <taxon>Pseudomonadati</taxon>
        <taxon>Bacteroidota</taxon>
        <taxon>Bacteroidia</taxon>
        <taxon>Bacteroidales</taxon>
        <taxon>Prevotellaceae</taxon>
        <taxon>Segatella</taxon>
    </lineage>
</organism>
<comment type="catalytic activity">
    <reaction evidence="4">
        <text>2 cob(II)yrinate a,c diamide + reduced [electron-transfer flavoprotein] + 2 ATP = 2 adenosylcob(III)yrinate a,c-diamide + 2 triphosphate + oxidized [electron-transfer flavoprotein] + 3 H(+)</text>
        <dbReference type="Rhea" id="RHEA:11528"/>
        <dbReference type="Rhea" id="RHEA-COMP:10685"/>
        <dbReference type="Rhea" id="RHEA-COMP:10686"/>
        <dbReference type="ChEBI" id="CHEBI:15378"/>
        <dbReference type="ChEBI" id="CHEBI:18036"/>
        <dbReference type="ChEBI" id="CHEBI:30616"/>
        <dbReference type="ChEBI" id="CHEBI:57692"/>
        <dbReference type="ChEBI" id="CHEBI:58307"/>
        <dbReference type="ChEBI" id="CHEBI:58503"/>
        <dbReference type="ChEBI" id="CHEBI:58537"/>
        <dbReference type="EC" id="2.5.1.17"/>
    </reaction>
</comment>
<evidence type="ECO:0000256" key="2">
    <source>
        <dbReference type="ARBA" id="ARBA00022741"/>
    </source>
</evidence>